<dbReference type="RefSeq" id="XP_045143903.1">
    <property type="nucleotide sequence ID" value="XM_045287968.1"/>
</dbReference>
<organism evidence="1 2">
    <name type="scientific">Echinops telfairi</name>
    <name type="common">Lesser hedgehog tenrec</name>
    <dbReference type="NCBI Taxonomy" id="9371"/>
    <lineage>
        <taxon>Eukaryota</taxon>
        <taxon>Metazoa</taxon>
        <taxon>Chordata</taxon>
        <taxon>Craniata</taxon>
        <taxon>Vertebrata</taxon>
        <taxon>Euteleostomi</taxon>
        <taxon>Mammalia</taxon>
        <taxon>Eutheria</taxon>
        <taxon>Afrotheria</taxon>
        <taxon>Tenrecidae</taxon>
        <taxon>Tenrecinae</taxon>
        <taxon>Echinops</taxon>
    </lineage>
</organism>
<protein>
    <submittedName>
        <fullName evidence="2">Neurexin 3 isoform X7</fullName>
    </submittedName>
</protein>
<evidence type="ECO:0000313" key="1">
    <source>
        <dbReference type="Proteomes" id="UP000694863"/>
    </source>
</evidence>
<proteinExistence type="predicted"/>
<keyword evidence="1" id="KW-1185">Reference proteome</keyword>
<name>A0AC55CWN2_ECHTE</name>
<accession>A0AC55CWN2</accession>
<dbReference type="Proteomes" id="UP000694863">
    <property type="component" value="Unplaced"/>
</dbReference>
<gene>
    <name evidence="2" type="primary">NRXN3</name>
</gene>
<sequence length="1578" mass="174279">MSFTFHSVFFTLKVSVLLGSLLGLCLGLEFMGLPNQWARYLRWDASTRGDLSFQFKTNVSTGLLLYLDDGGVCDFLCLSLVDGRVQLRFSMDCAETTVLSHKRVNDSSWHFLMVSRDRLRTGLVLDGEGQSGELQPQQPYMDVVSDLFLGGVPADIRATALTLDGVQAMPGFQGFILDLKYGNTEPRLLGSQGVQLDAEGPCDERPCENGGICFLLDGHPTCDCSTTGYGGKLCSEDVSQGPGLSHLMMSEQGRSKAREENVATFRGSEYLCYDLSQNPIQSSSDEITLSFKTWQRNGLILHTGKSADYVNLALKDGAVSLVINLGSGAFEAIVEPVNGKFNDNAWHDVKVTRNLRQVTISVDGILTTTGYTQEDYTMLGSDDFFYVGGSPSTADLPGSPVSNNFMGCLKEVVYKNNDIRLELSRLARIGDTKMKIYGEVVFKCENVATLDPINFETPEAYISLPKWNTKRMGSISFDFRTTEPNGLILFTHGKPQERKDARSQKNTKVDFFAVELLDGNLYLLLDMGSGTIKVKATQKKANDGEWYHVDIQRDGRSGTISVNSRRTPFTASGESEILDLEGDMYLGGLPENRAGLILPTELWTAMLNYGYVGCIRDLFIDGRSKNIRQLAEMQNAAGVKSSCSRMSAKQCDSYPCKNNAVCKDGWNRFICDCTGTGYWGRTCEREASILSYDGSMYMKVIMPMVMHTEAEDVSFRFMSQRAYGLLVATTSRDSADTLRLELDGGRVKLMVNLDCIRINCNSSKGPETLYAGQKVNDNEWHTVRVVRRGKSLKLTVDDDVAEGTMVGDHTRLEFHNIETGIMTEKRYISAVPSSFIGHLQSLMFNGLLYIDLCKNGDIDYCELKARFGLRNIIADPVTFKTKSSYLSLATLQAYTSMHLFFQFKTTSADGFILFNSGDGNDFIAVELVKGYIHYVFDLGNGPNVIKGNSDRPLNDNQWHNVVITRDNSNTHSLKVDTKVVTQVINGAKNLDLKGDLYMAGLAQGMYSNLPKLVASRDGFQGCLASVDLNGRLPDLINDALHRSGQIERGCEGPSTTCQEDSCANQGVCMQQWEGFTCDCSMTSYSGNQCNDPGATYIFGKSGGLILYTWPANDRPSTRSDRLAVGFSTTVKDGILVRIDSAPGLGDFLQLHIEHGKIGVVFNIGTVDISIKEERTPVNDGKYHVVRFTRNGGNATLQVDNWPVNEHYPTGNTDNERFQMVKQKIPFKYNRPVEEWLQEKGRQLTIFNTQAQIAIGGKDKGRLFQGQLSGLYYDGLKVLNMAAENNPNIRINGSVRLVGEVPSILGTTQTTSMPPEMSTTLMETTTTMATTTTRKNRSTASIQPTSDDLVSSAECSSDDEDFVECEPSTGRSDKSLSTSIFEGGYKAHAPKWESKDFRPHKVSETSRTTTTSLSPELIRFTASSSSGMVPKLPAGKMNNRDLKPQPDIVLLPLPTAYELDSTKLKSPLITSPMFRNVPTANPTEPGIRRVPGASEVIRESSSTTGMVVGIVAAAALCILILLYAMYKYRNRDEGSYQVDETRNYISNSAQSNGTLLKEKQQSSKGGHKKQKNKDKEYYV</sequence>
<evidence type="ECO:0000313" key="2">
    <source>
        <dbReference type="RefSeq" id="XP_045143903.1"/>
    </source>
</evidence>
<reference evidence="2" key="1">
    <citation type="submission" date="2025-08" db="UniProtKB">
        <authorList>
            <consortium name="RefSeq"/>
        </authorList>
    </citation>
    <scope>IDENTIFICATION</scope>
</reference>